<proteinExistence type="predicted"/>
<gene>
    <name evidence="1" type="ORF">UO65_6491</name>
</gene>
<evidence type="ECO:0000313" key="1">
    <source>
        <dbReference type="EMBL" id="EWC58230.1"/>
    </source>
</evidence>
<sequence length="44" mass="4749">MHPERSGAHPEIPSSAWRSTCRAQPYAASLNHAFGVTRSADGLK</sequence>
<name>W7IBR5_9PSEU</name>
<evidence type="ECO:0000313" key="2">
    <source>
        <dbReference type="Proteomes" id="UP000019277"/>
    </source>
</evidence>
<reference evidence="1 2" key="1">
    <citation type="journal article" date="2014" name="Genome Announc.">
        <title>Draft Genome Sequence of the Antitrypanosomally Active Sponge-Associated Bacterium Actinokineospora sp. Strain EG49.</title>
        <authorList>
            <person name="Harjes J."/>
            <person name="Ryu T."/>
            <person name="Abdelmohsen U.R."/>
            <person name="Moitinho-Silva L."/>
            <person name="Horn H."/>
            <person name="Ravasi T."/>
            <person name="Hentschel U."/>
        </authorList>
    </citation>
    <scope>NUCLEOTIDE SEQUENCE [LARGE SCALE GENOMIC DNA]</scope>
    <source>
        <strain evidence="1 2">EG49</strain>
    </source>
</reference>
<protein>
    <submittedName>
        <fullName evidence="1">Uncharacterized protein</fullName>
    </submittedName>
</protein>
<organism evidence="1 2">
    <name type="scientific">Actinokineospora spheciospongiae</name>
    <dbReference type="NCBI Taxonomy" id="909613"/>
    <lineage>
        <taxon>Bacteria</taxon>
        <taxon>Bacillati</taxon>
        <taxon>Actinomycetota</taxon>
        <taxon>Actinomycetes</taxon>
        <taxon>Pseudonocardiales</taxon>
        <taxon>Pseudonocardiaceae</taxon>
        <taxon>Actinokineospora</taxon>
    </lineage>
</organism>
<dbReference type="STRING" id="909613.UO65_6491"/>
<dbReference type="EMBL" id="AYXG01000246">
    <property type="protein sequence ID" value="EWC58230.1"/>
    <property type="molecule type" value="Genomic_DNA"/>
</dbReference>
<dbReference type="Proteomes" id="UP000019277">
    <property type="component" value="Unassembled WGS sequence"/>
</dbReference>
<keyword evidence="2" id="KW-1185">Reference proteome</keyword>
<dbReference type="AlphaFoldDB" id="W7IBR5"/>
<comment type="caution">
    <text evidence="1">The sequence shown here is derived from an EMBL/GenBank/DDBJ whole genome shotgun (WGS) entry which is preliminary data.</text>
</comment>
<accession>W7IBR5</accession>